<evidence type="ECO:0000313" key="15">
    <source>
        <dbReference type="Proteomes" id="UP000265020"/>
    </source>
</evidence>
<comment type="function">
    <text evidence="12">Component of the signal recognition particle (SRP) complex, a ribonucleoprotein complex that mediates the cotranslational targeting of secretory and membrane proteins to the endoplasmic reticulum (ER). The SRP complex interacts with the signal sequence in nascent secretory and membrane proteins and directs them to the membrane of the ER.</text>
</comment>
<dbReference type="PANTHER" id="PTHR12860">
    <property type="entry name" value="SIGNAL RECOGNITION PARTICLE 68 KDA PROTEIN"/>
    <property type="match status" value="1"/>
</dbReference>
<evidence type="ECO:0000256" key="4">
    <source>
        <dbReference type="ARBA" id="ARBA00009352"/>
    </source>
</evidence>
<keyword evidence="10 12" id="KW-0687">Ribonucleoprotein</keyword>
<dbReference type="CDD" id="cd15481">
    <property type="entry name" value="SRP68-RBD"/>
    <property type="match status" value="1"/>
</dbReference>
<dbReference type="Gene3D" id="1.10.3450.40">
    <property type="entry name" value="Signal recognition particle, SRP68 subunit, RNA-binding domain"/>
    <property type="match status" value="1"/>
</dbReference>
<evidence type="ECO:0000256" key="13">
    <source>
        <dbReference type="SAM" id="Coils"/>
    </source>
</evidence>
<dbReference type="GO" id="GO:0005786">
    <property type="term" value="C:signal recognition particle, endoplasmic reticulum targeting"/>
    <property type="evidence" value="ECO:0007669"/>
    <property type="project" value="UniProtKB-KW"/>
</dbReference>
<dbReference type="Ensembl" id="ENSCVAT00000030435.1">
    <property type="protein sequence ID" value="ENSCVAP00000012701.1"/>
    <property type="gene ID" value="ENSCVAG00000015277.1"/>
</dbReference>
<evidence type="ECO:0000256" key="5">
    <source>
        <dbReference type="ARBA" id="ARBA00022490"/>
    </source>
</evidence>
<evidence type="ECO:0000256" key="8">
    <source>
        <dbReference type="ARBA" id="ARBA00023135"/>
    </source>
</evidence>
<dbReference type="Proteomes" id="UP000265020">
    <property type="component" value="Unassembled WGS sequence"/>
</dbReference>
<dbReference type="PANTHER" id="PTHR12860:SF0">
    <property type="entry name" value="SIGNAL RECOGNITION PARTICLE SUBUNIT SRP68"/>
    <property type="match status" value="1"/>
</dbReference>
<dbReference type="SUPFAM" id="SSF48452">
    <property type="entry name" value="TPR-like"/>
    <property type="match status" value="1"/>
</dbReference>
<accession>A0A3Q2D2H6</accession>
<dbReference type="InterPro" id="IPR038253">
    <property type="entry name" value="SRP68_N_sf"/>
</dbReference>
<comment type="subcellular location">
    <subcellularLocation>
        <location evidence="2 12">Cytoplasm</location>
    </subcellularLocation>
    <subcellularLocation>
        <location evidence="1">Endoplasmic reticulum</location>
    </subcellularLocation>
    <subcellularLocation>
        <location evidence="3">Nucleus</location>
        <location evidence="3">Nucleolus</location>
    </subcellularLocation>
</comment>
<dbReference type="STRING" id="28743.ENSCVAP00000012701"/>
<evidence type="ECO:0000256" key="2">
    <source>
        <dbReference type="ARBA" id="ARBA00004496"/>
    </source>
</evidence>
<evidence type="ECO:0000256" key="7">
    <source>
        <dbReference type="ARBA" id="ARBA00022884"/>
    </source>
</evidence>
<keyword evidence="5 12" id="KW-0963">Cytoplasm</keyword>
<evidence type="ECO:0000256" key="12">
    <source>
        <dbReference type="PIRNR" id="PIRNR038995"/>
    </source>
</evidence>
<dbReference type="SMART" id="SM00028">
    <property type="entry name" value="TPR"/>
    <property type="match status" value="2"/>
</dbReference>
<keyword evidence="9" id="KW-0539">Nucleus</keyword>
<feature type="coiled-coil region" evidence="13">
    <location>
        <begin position="283"/>
        <end position="310"/>
    </location>
</feature>
<evidence type="ECO:0000256" key="10">
    <source>
        <dbReference type="ARBA" id="ARBA00023274"/>
    </source>
</evidence>
<dbReference type="GO" id="GO:0005829">
    <property type="term" value="C:cytosol"/>
    <property type="evidence" value="ECO:0007669"/>
    <property type="project" value="UniProtKB-ARBA"/>
</dbReference>
<evidence type="ECO:0000256" key="11">
    <source>
        <dbReference type="ARBA" id="ARBA00029498"/>
    </source>
</evidence>
<dbReference type="FunFam" id="1.10.3450.40:FF:000001">
    <property type="entry name" value="Signal recognition particle subunit SRP68"/>
    <property type="match status" value="1"/>
</dbReference>
<evidence type="ECO:0000256" key="9">
    <source>
        <dbReference type="ARBA" id="ARBA00023242"/>
    </source>
</evidence>
<dbReference type="GO" id="GO:0030942">
    <property type="term" value="F:endoplasmic reticulum signal peptide binding"/>
    <property type="evidence" value="ECO:0007669"/>
    <property type="project" value="InterPro"/>
</dbReference>
<dbReference type="GO" id="GO:0005783">
    <property type="term" value="C:endoplasmic reticulum"/>
    <property type="evidence" value="ECO:0007669"/>
    <property type="project" value="UniProtKB-SubCell"/>
</dbReference>
<dbReference type="InterPro" id="IPR019734">
    <property type="entry name" value="TPR_rpt"/>
</dbReference>
<keyword evidence="15" id="KW-1185">Reference proteome</keyword>
<dbReference type="InterPro" id="IPR026258">
    <property type="entry name" value="SRP68"/>
</dbReference>
<protein>
    <recommendedName>
        <fullName evidence="11 12">Signal recognition particle subunit SRP68</fullName>
        <shortName evidence="12">SRP68</shortName>
    </recommendedName>
</protein>
<dbReference type="GO" id="GO:0005047">
    <property type="term" value="F:signal recognition particle binding"/>
    <property type="evidence" value="ECO:0007669"/>
    <property type="project" value="InterPro"/>
</dbReference>
<evidence type="ECO:0000256" key="3">
    <source>
        <dbReference type="ARBA" id="ARBA00004604"/>
    </source>
</evidence>
<keyword evidence="13" id="KW-0175">Coiled coil</keyword>
<keyword evidence="8 12" id="KW-0733">Signal recognition particle</keyword>
<dbReference type="InterPro" id="IPR034652">
    <property type="entry name" value="SRP68-RBD"/>
</dbReference>
<evidence type="ECO:0000313" key="14">
    <source>
        <dbReference type="Ensembl" id="ENSCVAP00000012701.1"/>
    </source>
</evidence>
<reference evidence="14" key="2">
    <citation type="submission" date="2025-09" db="UniProtKB">
        <authorList>
            <consortium name="Ensembl"/>
        </authorList>
    </citation>
    <scope>IDENTIFICATION</scope>
</reference>
<comment type="similarity">
    <text evidence="4 12">Belongs to the SRP68 family.</text>
</comment>
<sequence length="567" mass="65138">MAADKQSEAKPSLTEENKENLHEGGLGLEILQIIKESQQQHGLRHGDYQRYRGYCSRRLRRLRKTLGFKMGNRHKFVGKKVTVEILSDSRYLLLVLMEAERAWSYAMQLKQEANTEPRKKFHLLARLRKAAKHSEKLEKLCESPRVDAKTKLEAQAYTAYLNGMVHFELQEWKLAMEAFNKCKTIYEKLASAFTEELAVLYRQRVDEISPNIRYCAYNIGDQNAINDLMQMRLTGGGGGMMAEKLEVITELCPFTFFIYLYINVFSVQAVNEETKEHLYETLLAECRDTIQAVREELKSEAKQRERSSDNESGKISNLQFLHSYLTYIKLCTLVKRNESMAHTLQAKLKETGADENKRGPRPQDLIRLYDIILQSLAELSTLQGLEDDHTFQKEVSLKTLVYKAYRCFFIAQSYVLVKKWSEALVLYERVLKYAKEVQSKAKNLNNSLKDLPDVQELIAEVNAEKYSLQAAAILDTDETPEVNSQQQVKDNRPLCEHLDNFHLDKTLVGKHPSLVQFPPEFQPIPCKPLFFDLALNHVAFPPLDDKVEQKGKGGLTGYIKGIFGFGS</sequence>
<keyword evidence="6" id="KW-0256">Endoplasmic reticulum</keyword>
<dbReference type="InterPro" id="IPR011990">
    <property type="entry name" value="TPR-like_helical_dom_sf"/>
</dbReference>
<dbReference type="OMA" id="DERFIHI"/>
<evidence type="ECO:0000256" key="6">
    <source>
        <dbReference type="ARBA" id="ARBA00022824"/>
    </source>
</evidence>
<dbReference type="GO" id="GO:0005730">
    <property type="term" value="C:nucleolus"/>
    <property type="evidence" value="ECO:0007669"/>
    <property type="project" value="UniProtKB-SubCell"/>
</dbReference>
<dbReference type="GeneTree" id="ENSGT00390000011856"/>
<dbReference type="GO" id="GO:0006614">
    <property type="term" value="P:SRP-dependent cotranslational protein targeting to membrane"/>
    <property type="evidence" value="ECO:0007669"/>
    <property type="project" value="InterPro"/>
</dbReference>
<reference evidence="14" key="1">
    <citation type="submission" date="2025-08" db="UniProtKB">
        <authorList>
            <consortium name="Ensembl"/>
        </authorList>
    </citation>
    <scope>IDENTIFICATION</scope>
</reference>
<keyword evidence="7 12" id="KW-0694">RNA-binding</keyword>
<dbReference type="Pfam" id="PF16969">
    <property type="entry name" value="SRP68"/>
    <property type="match status" value="2"/>
</dbReference>
<name>A0A3Q2D2H6_CYPVA</name>
<dbReference type="PIRSF" id="PIRSF038995">
    <property type="entry name" value="SRP68"/>
    <property type="match status" value="1"/>
</dbReference>
<organism evidence="14 15">
    <name type="scientific">Cyprinodon variegatus</name>
    <name type="common">Sheepshead minnow</name>
    <dbReference type="NCBI Taxonomy" id="28743"/>
    <lineage>
        <taxon>Eukaryota</taxon>
        <taxon>Metazoa</taxon>
        <taxon>Chordata</taxon>
        <taxon>Craniata</taxon>
        <taxon>Vertebrata</taxon>
        <taxon>Euteleostomi</taxon>
        <taxon>Actinopterygii</taxon>
        <taxon>Neopterygii</taxon>
        <taxon>Teleostei</taxon>
        <taxon>Neoteleostei</taxon>
        <taxon>Acanthomorphata</taxon>
        <taxon>Ovalentaria</taxon>
        <taxon>Atherinomorphae</taxon>
        <taxon>Cyprinodontiformes</taxon>
        <taxon>Cyprinodontidae</taxon>
        <taxon>Cyprinodon</taxon>
    </lineage>
</organism>
<proteinExistence type="inferred from homology"/>
<dbReference type="GO" id="GO:0008312">
    <property type="term" value="F:7S RNA binding"/>
    <property type="evidence" value="ECO:0007669"/>
    <property type="project" value="InterPro"/>
</dbReference>
<dbReference type="AlphaFoldDB" id="A0A3Q2D2H6"/>
<evidence type="ECO:0000256" key="1">
    <source>
        <dbReference type="ARBA" id="ARBA00004240"/>
    </source>
</evidence>